<dbReference type="SUPFAM" id="SSF51695">
    <property type="entry name" value="PLC-like phosphodiesterases"/>
    <property type="match status" value="1"/>
</dbReference>
<dbReference type="Pfam" id="PF03009">
    <property type="entry name" value="GDPD"/>
    <property type="match status" value="1"/>
</dbReference>
<dbReference type="OMA" id="KWAIMRK"/>
<comment type="subcellular location">
    <subcellularLocation>
        <location evidence="1">Membrane</location>
    </subcellularLocation>
</comment>
<dbReference type="PROSITE" id="PS51704">
    <property type="entry name" value="GP_PDE"/>
    <property type="match status" value="1"/>
</dbReference>
<evidence type="ECO:0000256" key="3">
    <source>
        <dbReference type="ARBA" id="ARBA00022692"/>
    </source>
</evidence>
<dbReference type="InterPro" id="IPR030395">
    <property type="entry name" value="GP_PDE_dom"/>
</dbReference>
<dbReference type="InterPro" id="IPR017946">
    <property type="entry name" value="PLC-like_Pdiesterase_TIM-brl"/>
</dbReference>
<comment type="catalytic activity">
    <reaction evidence="11">
        <text>1-O-(1Z-octadecenyl)-sn-glycero-3-phospho-N-hexadecanoyl-ethanolamine + H2O = 1-O-(1Z-octadecenyl)-sn-glycero-3-phosphate + N-hexadecanoylethanolamine + H(+)</text>
        <dbReference type="Rhea" id="RHEA:53184"/>
        <dbReference type="ChEBI" id="CHEBI:15377"/>
        <dbReference type="ChEBI" id="CHEBI:15378"/>
        <dbReference type="ChEBI" id="CHEBI:71464"/>
        <dbReference type="ChEBI" id="CHEBI:137009"/>
        <dbReference type="ChEBI" id="CHEBI:137017"/>
    </reaction>
    <physiologicalReaction direction="left-to-right" evidence="11">
        <dbReference type="Rhea" id="RHEA:53185"/>
    </physiologicalReaction>
</comment>
<feature type="chain" id="PRO_5025351909" evidence="13">
    <location>
        <begin position="18"/>
        <end position="318"/>
    </location>
</feature>
<dbReference type="GO" id="GO:0070291">
    <property type="term" value="P:N-acylethanolamine metabolic process"/>
    <property type="evidence" value="ECO:0007669"/>
    <property type="project" value="Ensembl"/>
</dbReference>
<gene>
    <name evidence="15" type="primary">GDPD3</name>
</gene>
<comment type="similarity">
    <text evidence="2">Belongs to the glycerophosphoryl diester phosphodiesterase family.</text>
</comment>
<evidence type="ECO:0000259" key="14">
    <source>
        <dbReference type="PROSITE" id="PS51704"/>
    </source>
</evidence>
<evidence type="ECO:0000256" key="12">
    <source>
        <dbReference type="ARBA" id="ARBA00048947"/>
    </source>
</evidence>
<dbReference type="InterPro" id="IPR052271">
    <property type="entry name" value="GDPD-Related"/>
</dbReference>
<dbReference type="RefSeq" id="XP_028558613.1">
    <property type="nucleotide sequence ID" value="XM_028702780.1"/>
</dbReference>
<dbReference type="GO" id="GO:0005789">
    <property type="term" value="C:endoplasmic reticulum membrane"/>
    <property type="evidence" value="ECO:0007669"/>
    <property type="project" value="Ensembl"/>
</dbReference>
<evidence type="ECO:0000256" key="9">
    <source>
        <dbReference type="ARBA" id="ARBA00047392"/>
    </source>
</evidence>
<feature type="signal peptide" evidence="13">
    <location>
        <begin position="1"/>
        <end position="17"/>
    </location>
</feature>
<evidence type="ECO:0000256" key="5">
    <source>
        <dbReference type="ARBA" id="ARBA00022989"/>
    </source>
</evidence>
<accession>A0A670JAW3</accession>
<dbReference type="GO" id="GO:0034638">
    <property type="term" value="P:phosphatidylcholine catabolic process"/>
    <property type="evidence" value="ECO:0007669"/>
    <property type="project" value="Ensembl"/>
</dbReference>
<comment type="catalytic activity">
    <reaction evidence="8">
        <text>1-O-hexadecyl-sn-glycero-3-phosphocholine + H2O = 1-O-hexadecyl-sn-glycero-3-phosphate + choline + H(+)</text>
        <dbReference type="Rhea" id="RHEA:41143"/>
        <dbReference type="ChEBI" id="CHEBI:15354"/>
        <dbReference type="ChEBI" id="CHEBI:15377"/>
        <dbReference type="ChEBI" id="CHEBI:15378"/>
        <dbReference type="ChEBI" id="CHEBI:64496"/>
        <dbReference type="ChEBI" id="CHEBI:77580"/>
    </reaction>
    <physiologicalReaction direction="left-to-right" evidence="8">
        <dbReference type="Rhea" id="RHEA:41144"/>
    </physiologicalReaction>
</comment>
<evidence type="ECO:0000256" key="7">
    <source>
        <dbReference type="ARBA" id="ARBA00023136"/>
    </source>
</evidence>
<comment type="catalytic activity">
    <reaction evidence="9">
        <text>N-(5Z,8Z,11Z,14Z-eicosatetraenoyl)-1-(9Z-octadecenoyl)-sn-glycero-3-phosphoethanolamine + H2O = N-(5Z,8Z,11Z,14Z-eicosatetraenoyl)-ethanolamine + 1-(9Z-octadecenoyl)-sn-glycero-3-phosphate + H(+)</text>
        <dbReference type="Rhea" id="RHEA:45544"/>
        <dbReference type="ChEBI" id="CHEBI:2700"/>
        <dbReference type="ChEBI" id="CHEBI:15377"/>
        <dbReference type="ChEBI" id="CHEBI:15378"/>
        <dbReference type="ChEBI" id="CHEBI:74544"/>
        <dbReference type="ChEBI" id="CHEBI:85223"/>
    </reaction>
    <physiologicalReaction direction="left-to-right" evidence="9">
        <dbReference type="Rhea" id="RHEA:45545"/>
    </physiologicalReaction>
</comment>
<dbReference type="GeneID" id="114582022"/>
<dbReference type="GeneTree" id="ENSGT00940000160759"/>
<reference evidence="15" key="3">
    <citation type="submission" date="2025-09" db="UniProtKB">
        <authorList>
            <consortium name="Ensembl"/>
        </authorList>
    </citation>
    <scope>IDENTIFICATION</scope>
</reference>
<reference evidence="15" key="2">
    <citation type="submission" date="2025-08" db="UniProtKB">
        <authorList>
            <consortium name="Ensembl"/>
        </authorList>
    </citation>
    <scope>IDENTIFICATION</scope>
</reference>
<dbReference type="GO" id="GO:0004622">
    <property type="term" value="F:phosphatidylcholine lysophospholipase activity"/>
    <property type="evidence" value="ECO:0007669"/>
    <property type="project" value="TreeGrafter"/>
</dbReference>
<proteinExistence type="inferred from homology"/>
<protein>
    <submittedName>
        <fullName evidence="15">Glycerophosphodiester phosphodiesterase domain containing 3</fullName>
    </submittedName>
</protein>
<dbReference type="RefSeq" id="XP_028558612.1">
    <property type="nucleotide sequence ID" value="XM_028702779.1"/>
</dbReference>
<keyword evidence="7" id="KW-0472">Membrane</keyword>
<comment type="catalytic activity">
    <reaction evidence="10">
        <text>N-hexadecanoyl-1-(9Z-octadecenoyl)-sn-glycero-3-phosphoethanolamine + H2O = N-hexadecanoylethanolamine + 1-(9Z-octadecenoyl)-sn-glycero-3-phosphate + H(+)</text>
        <dbReference type="Rhea" id="RHEA:53168"/>
        <dbReference type="ChEBI" id="CHEBI:15377"/>
        <dbReference type="ChEBI" id="CHEBI:15378"/>
        <dbReference type="ChEBI" id="CHEBI:71464"/>
        <dbReference type="ChEBI" id="CHEBI:74544"/>
        <dbReference type="ChEBI" id="CHEBI:85217"/>
    </reaction>
    <physiologicalReaction direction="left-to-right" evidence="10">
        <dbReference type="Rhea" id="RHEA:53169"/>
    </physiologicalReaction>
</comment>
<dbReference type="OrthoDB" id="1058301at2759"/>
<keyword evidence="6" id="KW-0443">Lipid metabolism</keyword>
<keyword evidence="3" id="KW-0812">Transmembrane</keyword>
<keyword evidence="4" id="KW-0378">Hydrolase</keyword>
<dbReference type="AlphaFoldDB" id="A0A670JAW3"/>
<reference evidence="15 16" key="1">
    <citation type="journal article" date="2019" name="Proc. Natl. Acad. Sci. U.S.A.">
        <title>Regulatory changes in pterin and carotenoid genes underlie balanced color polymorphisms in the wall lizard.</title>
        <authorList>
            <person name="Andrade P."/>
            <person name="Pinho C."/>
            <person name="Perez I de Lanuza G."/>
            <person name="Afonso S."/>
            <person name="Brejcha J."/>
            <person name="Rubin C.J."/>
            <person name="Wallerman O."/>
            <person name="Pereira P."/>
            <person name="Sabatino S.J."/>
            <person name="Bellati A."/>
            <person name="Pellitteri-Rosa D."/>
            <person name="Bosakova Z."/>
            <person name="Bunikis I."/>
            <person name="Carretero M.A."/>
            <person name="Feiner N."/>
            <person name="Marsik P."/>
            <person name="Pauperio F."/>
            <person name="Salvi D."/>
            <person name="Soler L."/>
            <person name="While G.M."/>
            <person name="Uller T."/>
            <person name="Font E."/>
            <person name="Andersson L."/>
            <person name="Carneiro M."/>
        </authorList>
    </citation>
    <scope>NUCLEOTIDE SEQUENCE</scope>
</reference>
<evidence type="ECO:0000313" key="16">
    <source>
        <dbReference type="Proteomes" id="UP000472272"/>
    </source>
</evidence>
<dbReference type="PANTHER" id="PTHR42758:SF3">
    <property type="entry name" value="LYSOPHOSPHOLIPASE D GDPD3"/>
    <property type="match status" value="1"/>
</dbReference>
<feature type="domain" description="GP-PDE" evidence="14">
    <location>
        <begin position="40"/>
        <end position="309"/>
    </location>
</feature>
<keyword evidence="16" id="KW-1185">Reference proteome</keyword>
<sequence>MGFQLLLFGLPALGIYALTSHCLRKKPHLLHKPHRFPVRCRHVSHRGGAGEEIENTLGAFSHALTQRTNLLEIDCHMTRDGVVVVSHDDNLERQTGHDIKISETDYKDLPPYKDSLEVTFSPGCYSHGKDHRIPRLEEVFQKFPGVPVNLEIKEDSDELIRKVADLVREYDRSHITIWAAFEGKVLKKCCAANTEMPYIFSIKRGITMLLLYYVGILPFVPLKETFLEFPLPSIMNRTYFPVKKGWFGALVAKFAHRMTMQRKLFKHLEDRGIQVLLWVLNEDKYFEEAFSYGVSGVMTDYPTLLRKYLDAHPPLCSE</sequence>
<dbReference type="Gene3D" id="3.20.20.190">
    <property type="entry name" value="Phosphatidylinositol (PI) phosphodiesterase"/>
    <property type="match status" value="1"/>
</dbReference>
<evidence type="ECO:0000313" key="15">
    <source>
        <dbReference type="Ensembl" id="ENSPMRP00000020814.1"/>
    </source>
</evidence>
<dbReference type="CDD" id="cd08612">
    <property type="entry name" value="GDPD_GDE4"/>
    <property type="match status" value="1"/>
</dbReference>
<evidence type="ECO:0000256" key="4">
    <source>
        <dbReference type="ARBA" id="ARBA00022801"/>
    </source>
</evidence>
<dbReference type="GO" id="GO:0048471">
    <property type="term" value="C:perinuclear region of cytoplasm"/>
    <property type="evidence" value="ECO:0007669"/>
    <property type="project" value="Ensembl"/>
</dbReference>
<evidence type="ECO:0000256" key="13">
    <source>
        <dbReference type="SAM" id="SignalP"/>
    </source>
</evidence>
<dbReference type="Proteomes" id="UP000472272">
    <property type="component" value="Chromosome 13"/>
</dbReference>
<evidence type="ECO:0000256" key="8">
    <source>
        <dbReference type="ARBA" id="ARBA00036083"/>
    </source>
</evidence>
<evidence type="ECO:0000256" key="11">
    <source>
        <dbReference type="ARBA" id="ARBA00048580"/>
    </source>
</evidence>
<evidence type="ECO:0000256" key="6">
    <source>
        <dbReference type="ARBA" id="ARBA00023098"/>
    </source>
</evidence>
<dbReference type="CTD" id="79153"/>
<dbReference type="GO" id="GO:0008081">
    <property type="term" value="F:phosphoric diester hydrolase activity"/>
    <property type="evidence" value="ECO:0007669"/>
    <property type="project" value="Ensembl"/>
</dbReference>
<keyword evidence="13" id="KW-0732">Signal</keyword>
<dbReference type="Ensembl" id="ENSPMRT00000022099.1">
    <property type="protein sequence ID" value="ENSPMRP00000020814.1"/>
    <property type="gene ID" value="ENSPMRG00000013521.1"/>
</dbReference>
<organism evidence="15 16">
    <name type="scientific">Podarcis muralis</name>
    <name type="common">Wall lizard</name>
    <name type="synonym">Lacerta muralis</name>
    <dbReference type="NCBI Taxonomy" id="64176"/>
    <lineage>
        <taxon>Eukaryota</taxon>
        <taxon>Metazoa</taxon>
        <taxon>Chordata</taxon>
        <taxon>Craniata</taxon>
        <taxon>Vertebrata</taxon>
        <taxon>Euteleostomi</taxon>
        <taxon>Lepidosauria</taxon>
        <taxon>Squamata</taxon>
        <taxon>Bifurcata</taxon>
        <taxon>Unidentata</taxon>
        <taxon>Episquamata</taxon>
        <taxon>Laterata</taxon>
        <taxon>Lacertibaenia</taxon>
        <taxon>Lacertidae</taxon>
        <taxon>Podarcis</taxon>
    </lineage>
</organism>
<name>A0A670JAW3_PODMU</name>
<evidence type="ECO:0000256" key="2">
    <source>
        <dbReference type="ARBA" id="ARBA00007277"/>
    </source>
</evidence>
<evidence type="ECO:0000256" key="10">
    <source>
        <dbReference type="ARBA" id="ARBA00047538"/>
    </source>
</evidence>
<dbReference type="PANTHER" id="PTHR42758">
    <property type="entry name" value="PHOSPHATIDYLGLYCEROL PHOSPHOLIPASE C"/>
    <property type="match status" value="1"/>
</dbReference>
<evidence type="ECO:0000256" key="1">
    <source>
        <dbReference type="ARBA" id="ARBA00004370"/>
    </source>
</evidence>
<comment type="catalytic activity">
    <reaction evidence="12">
        <text>N,1-di-(9Z-octadecenoyl)-sn-glycero-3-phosphoethanolamine + H2O = N-(9Z-octadecenoyl) ethanolamine + 1-(9Z-octadecenoyl)-sn-glycero-3-phosphate + H(+)</text>
        <dbReference type="Rhea" id="RHEA:56460"/>
        <dbReference type="ChEBI" id="CHEBI:15377"/>
        <dbReference type="ChEBI" id="CHEBI:15378"/>
        <dbReference type="ChEBI" id="CHEBI:71466"/>
        <dbReference type="ChEBI" id="CHEBI:74544"/>
        <dbReference type="ChEBI" id="CHEBI:85222"/>
    </reaction>
    <physiologicalReaction direction="left-to-right" evidence="12">
        <dbReference type="Rhea" id="RHEA:56461"/>
    </physiologicalReaction>
</comment>
<keyword evidence="5" id="KW-1133">Transmembrane helix</keyword>
<dbReference type="KEGG" id="pmua:114582022"/>